<sequence>MPVTNPTSHNVAQRSLHFPRDGTRHGLHHITIVIIAVSASVSGVLVTLLFWRLLSRLSRNSRSAPLPPRQALVHQREQQLAAFTGHQNVSVPRNFLDVRPQAPVRHGSNASLIPHVDNSSANDSFRASLYTHETDDGTEGRSTPQVTPLHPPTPHFFAPHPPLNASSTSLPSFNGHVSEPTSLAATGSTSISPSQSLRRTNPRARPRPFSMVSNGTSHTGMTARSRSSMRGAPHAPHSNVHIVLPAPLAPNLYPPAASEHGRKSLVGDTAYGDNLSWRNSLADKWIPVGQYNDSAPKSVKRQSSHNTMERRGRQAQGSIC</sequence>
<dbReference type="Proteomes" id="UP001201163">
    <property type="component" value="Unassembled WGS sequence"/>
</dbReference>
<evidence type="ECO:0000313" key="4">
    <source>
        <dbReference type="Proteomes" id="UP001201163"/>
    </source>
</evidence>
<keyword evidence="2" id="KW-1133">Transmembrane helix</keyword>
<feature type="compositionally biased region" description="Polar residues" evidence="1">
    <location>
        <begin position="211"/>
        <end position="228"/>
    </location>
</feature>
<feature type="transmembrane region" description="Helical" evidence="2">
    <location>
        <begin position="30"/>
        <end position="54"/>
    </location>
</feature>
<evidence type="ECO:0000256" key="2">
    <source>
        <dbReference type="SAM" id="Phobius"/>
    </source>
</evidence>
<comment type="caution">
    <text evidence="3">The sequence shown here is derived from an EMBL/GenBank/DDBJ whole genome shotgun (WGS) entry which is preliminary data.</text>
</comment>
<organism evidence="3 4">
    <name type="scientific">Lactarius akahatsu</name>
    <dbReference type="NCBI Taxonomy" id="416441"/>
    <lineage>
        <taxon>Eukaryota</taxon>
        <taxon>Fungi</taxon>
        <taxon>Dikarya</taxon>
        <taxon>Basidiomycota</taxon>
        <taxon>Agaricomycotina</taxon>
        <taxon>Agaricomycetes</taxon>
        <taxon>Russulales</taxon>
        <taxon>Russulaceae</taxon>
        <taxon>Lactarius</taxon>
    </lineage>
</organism>
<feature type="compositionally biased region" description="Pro residues" evidence="1">
    <location>
        <begin position="149"/>
        <end position="162"/>
    </location>
</feature>
<accession>A0AAD4LI83</accession>
<reference evidence="3" key="1">
    <citation type="submission" date="2022-01" db="EMBL/GenBank/DDBJ databases">
        <title>Comparative genomics reveals a dynamic genome evolution in the ectomycorrhizal milk-cap (Lactarius) mushrooms.</title>
        <authorList>
            <consortium name="DOE Joint Genome Institute"/>
            <person name="Lebreton A."/>
            <person name="Tang N."/>
            <person name="Kuo A."/>
            <person name="LaButti K."/>
            <person name="Drula E."/>
            <person name="Barry K."/>
            <person name="Clum A."/>
            <person name="Lipzen A."/>
            <person name="Mousain D."/>
            <person name="Ng V."/>
            <person name="Wang R."/>
            <person name="Wang X."/>
            <person name="Dai Y."/>
            <person name="Henrissat B."/>
            <person name="Grigoriev I.V."/>
            <person name="Guerin-Laguette A."/>
            <person name="Yu F."/>
            <person name="Martin F.M."/>
        </authorList>
    </citation>
    <scope>NUCLEOTIDE SEQUENCE</scope>
    <source>
        <strain evidence="3">QP</strain>
    </source>
</reference>
<evidence type="ECO:0000256" key="1">
    <source>
        <dbReference type="SAM" id="MobiDB-lite"/>
    </source>
</evidence>
<dbReference type="EMBL" id="JAKELL010000024">
    <property type="protein sequence ID" value="KAH8991995.1"/>
    <property type="molecule type" value="Genomic_DNA"/>
</dbReference>
<feature type="compositionally biased region" description="Polar residues" evidence="1">
    <location>
        <begin position="179"/>
        <end position="199"/>
    </location>
</feature>
<feature type="region of interest" description="Disordered" evidence="1">
    <location>
        <begin position="133"/>
        <end position="235"/>
    </location>
</feature>
<evidence type="ECO:0000313" key="3">
    <source>
        <dbReference type="EMBL" id="KAH8991995.1"/>
    </source>
</evidence>
<feature type="region of interest" description="Disordered" evidence="1">
    <location>
        <begin position="293"/>
        <end position="320"/>
    </location>
</feature>
<keyword evidence="4" id="KW-1185">Reference proteome</keyword>
<name>A0AAD4LI83_9AGAM</name>
<keyword evidence="2" id="KW-0472">Membrane</keyword>
<protein>
    <submittedName>
        <fullName evidence="3">Uncharacterized protein</fullName>
    </submittedName>
</protein>
<proteinExistence type="predicted"/>
<keyword evidence="2" id="KW-0812">Transmembrane</keyword>
<dbReference type="AlphaFoldDB" id="A0AAD4LI83"/>
<gene>
    <name evidence="3" type="ORF">EDB92DRAFT_617528</name>
</gene>